<dbReference type="Proteomes" id="UP001139700">
    <property type="component" value="Unassembled WGS sequence"/>
</dbReference>
<comment type="caution">
    <text evidence="5">The sequence shown here is derived from an EMBL/GenBank/DDBJ whole genome shotgun (WGS) entry which is preliminary data.</text>
</comment>
<dbReference type="Gene3D" id="1.10.10.60">
    <property type="entry name" value="Homeodomain-like"/>
    <property type="match status" value="1"/>
</dbReference>
<keyword evidence="6" id="KW-1185">Reference proteome</keyword>
<reference evidence="5" key="1">
    <citation type="submission" date="2021-12" db="EMBL/GenBank/DDBJ databases">
        <title>Novel species in genus Dyadobacter.</title>
        <authorList>
            <person name="Ma C."/>
        </authorList>
    </citation>
    <scope>NUCLEOTIDE SEQUENCE</scope>
    <source>
        <strain evidence="5">CY399</strain>
    </source>
</reference>
<evidence type="ECO:0000313" key="5">
    <source>
        <dbReference type="EMBL" id="MCF0040506.1"/>
    </source>
</evidence>
<dbReference type="InterPro" id="IPR009057">
    <property type="entry name" value="Homeodomain-like_sf"/>
</dbReference>
<dbReference type="SUPFAM" id="SSF46689">
    <property type="entry name" value="Homeodomain-like"/>
    <property type="match status" value="1"/>
</dbReference>
<dbReference type="AlphaFoldDB" id="A0A9X1T9A4"/>
<dbReference type="GO" id="GO:0043565">
    <property type="term" value="F:sequence-specific DNA binding"/>
    <property type="evidence" value="ECO:0007669"/>
    <property type="project" value="InterPro"/>
</dbReference>
<proteinExistence type="predicted"/>
<evidence type="ECO:0000256" key="2">
    <source>
        <dbReference type="ARBA" id="ARBA00023125"/>
    </source>
</evidence>
<dbReference type="SMART" id="SM00342">
    <property type="entry name" value="HTH_ARAC"/>
    <property type="match status" value="1"/>
</dbReference>
<feature type="domain" description="HTH araC/xylS-type" evidence="4">
    <location>
        <begin position="1"/>
        <end position="74"/>
    </location>
</feature>
<dbReference type="PANTHER" id="PTHR43280:SF2">
    <property type="entry name" value="HTH-TYPE TRANSCRIPTIONAL REGULATOR EXSA"/>
    <property type="match status" value="1"/>
</dbReference>
<gene>
    <name evidence="5" type="ORF">LXM24_10455</name>
</gene>
<dbReference type="PROSITE" id="PS01124">
    <property type="entry name" value="HTH_ARAC_FAMILY_2"/>
    <property type="match status" value="1"/>
</dbReference>
<evidence type="ECO:0000256" key="1">
    <source>
        <dbReference type="ARBA" id="ARBA00023015"/>
    </source>
</evidence>
<name>A0A9X1T9A4_9BACT</name>
<keyword evidence="3" id="KW-0804">Transcription</keyword>
<dbReference type="EMBL" id="JAJTTA010000002">
    <property type="protein sequence ID" value="MCF0040506.1"/>
    <property type="molecule type" value="Genomic_DNA"/>
</dbReference>
<dbReference type="PANTHER" id="PTHR43280">
    <property type="entry name" value="ARAC-FAMILY TRANSCRIPTIONAL REGULATOR"/>
    <property type="match status" value="1"/>
</dbReference>
<dbReference type="Pfam" id="PF12833">
    <property type="entry name" value="HTH_18"/>
    <property type="match status" value="1"/>
</dbReference>
<evidence type="ECO:0000259" key="4">
    <source>
        <dbReference type="PROSITE" id="PS01124"/>
    </source>
</evidence>
<keyword evidence="2" id="KW-0238">DNA-binding</keyword>
<sequence length="96" mass="11478">MSHSTLYNRIKSISGQSTNSFIRFIRLRRAAQILITTDITISEVAYQVGINDIKYFREQFHKLFEMKPSEYVKKYRNPFHENFQVNRGVFQNKLDN</sequence>
<keyword evidence="1" id="KW-0805">Transcription regulation</keyword>
<evidence type="ECO:0000313" key="6">
    <source>
        <dbReference type="Proteomes" id="UP001139700"/>
    </source>
</evidence>
<evidence type="ECO:0000256" key="3">
    <source>
        <dbReference type="ARBA" id="ARBA00023163"/>
    </source>
</evidence>
<protein>
    <submittedName>
        <fullName evidence="5">AraC family transcriptional regulator</fullName>
    </submittedName>
</protein>
<dbReference type="GO" id="GO:0003700">
    <property type="term" value="F:DNA-binding transcription factor activity"/>
    <property type="evidence" value="ECO:0007669"/>
    <property type="project" value="InterPro"/>
</dbReference>
<dbReference type="InterPro" id="IPR018060">
    <property type="entry name" value="HTH_AraC"/>
</dbReference>
<accession>A0A9X1T9A4</accession>
<organism evidence="5 6">
    <name type="scientific">Dyadobacter fanqingshengii</name>
    <dbReference type="NCBI Taxonomy" id="2906443"/>
    <lineage>
        <taxon>Bacteria</taxon>
        <taxon>Pseudomonadati</taxon>
        <taxon>Bacteroidota</taxon>
        <taxon>Cytophagia</taxon>
        <taxon>Cytophagales</taxon>
        <taxon>Spirosomataceae</taxon>
        <taxon>Dyadobacter</taxon>
    </lineage>
</organism>